<organism evidence="2 3">
    <name type="scientific">Georgenia deserti</name>
    <dbReference type="NCBI Taxonomy" id="2093781"/>
    <lineage>
        <taxon>Bacteria</taxon>
        <taxon>Bacillati</taxon>
        <taxon>Actinomycetota</taxon>
        <taxon>Actinomycetes</taxon>
        <taxon>Micrococcales</taxon>
        <taxon>Bogoriellaceae</taxon>
        <taxon>Georgenia</taxon>
    </lineage>
</organism>
<feature type="domain" description="AB hydrolase-1" evidence="1">
    <location>
        <begin position="17"/>
        <end position="238"/>
    </location>
</feature>
<keyword evidence="2" id="KW-0378">Hydrolase</keyword>
<dbReference type="SUPFAM" id="SSF53474">
    <property type="entry name" value="alpha/beta-Hydrolases"/>
    <property type="match status" value="1"/>
</dbReference>
<evidence type="ECO:0000259" key="1">
    <source>
        <dbReference type="Pfam" id="PF00561"/>
    </source>
</evidence>
<gene>
    <name evidence="2" type="primary">pcaD</name>
    <name evidence="2" type="ORF">ACFSE6_09095</name>
</gene>
<dbReference type="RefSeq" id="WP_388005384.1">
    <property type="nucleotide sequence ID" value="NZ_JBHUEE010000004.1"/>
</dbReference>
<name>A0ABW4L3I3_9MICO</name>
<dbReference type="GO" id="GO:0047570">
    <property type="term" value="F:3-oxoadipate enol-lactonase activity"/>
    <property type="evidence" value="ECO:0007669"/>
    <property type="project" value="UniProtKB-EC"/>
</dbReference>
<proteinExistence type="predicted"/>
<comment type="caution">
    <text evidence="2">The sequence shown here is derived from an EMBL/GenBank/DDBJ whole genome shotgun (WGS) entry which is preliminary data.</text>
</comment>
<dbReference type="PRINTS" id="PR00111">
    <property type="entry name" value="ABHYDROLASE"/>
</dbReference>
<protein>
    <submittedName>
        <fullName evidence="2">3-oxoadipate enol-lactonase</fullName>
        <ecNumber evidence="2">3.1.1.24</ecNumber>
    </submittedName>
</protein>
<dbReference type="PANTHER" id="PTHR43433:SF5">
    <property type="entry name" value="AB HYDROLASE-1 DOMAIN-CONTAINING PROTEIN"/>
    <property type="match status" value="1"/>
</dbReference>
<reference evidence="3" key="1">
    <citation type="journal article" date="2019" name="Int. J. Syst. Evol. Microbiol.">
        <title>The Global Catalogue of Microorganisms (GCM) 10K type strain sequencing project: providing services to taxonomists for standard genome sequencing and annotation.</title>
        <authorList>
            <consortium name="The Broad Institute Genomics Platform"/>
            <consortium name="The Broad Institute Genome Sequencing Center for Infectious Disease"/>
            <person name="Wu L."/>
            <person name="Ma J."/>
        </authorList>
    </citation>
    <scope>NUCLEOTIDE SEQUENCE [LARGE SCALE GENOMIC DNA]</scope>
    <source>
        <strain evidence="3">JCM 17130</strain>
    </source>
</reference>
<accession>A0ABW4L3I3</accession>
<dbReference type="InterPro" id="IPR026968">
    <property type="entry name" value="PcaD/CatD"/>
</dbReference>
<dbReference type="EMBL" id="JBHUEE010000004">
    <property type="protein sequence ID" value="MFD1717990.1"/>
    <property type="molecule type" value="Genomic_DNA"/>
</dbReference>
<dbReference type="InterPro" id="IPR050471">
    <property type="entry name" value="AB_hydrolase"/>
</dbReference>
<dbReference type="NCBIfam" id="TIGR02427">
    <property type="entry name" value="protocat_pcaD"/>
    <property type="match status" value="1"/>
</dbReference>
<dbReference type="PANTHER" id="PTHR43433">
    <property type="entry name" value="HYDROLASE, ALPHA/BETA FOLD FAMILY PROTEIN"/>
    <property type="match status" value="1"/>
</dbReference>
<dbReference type="Proteomes" id="UP001597277">
    <property type="component" value="Unassembled WGS sequence"/>
</dbReference>
<dbReference type="EC" id="3.1.1.24" evidence="2"/>
<dbReference type="InterPro" id="IPR029058">
    <property type="entry name" value="AB_hydrolase_fold"/>
</dbReference>
<evidence type="ECO:0000313" key="2">
    <source>
        <dbReference type="EMBL" id="MFD1717990.1"/>
    </source>
</evidence>
<dbReference type="Pfam" id="PF00561">
    <property type="entry name" value="Abhydrolase_1"/>
    <property type="match status" value="1"/>
</dbReference>
<dbReference type="Gene3D" id="3.40.50.1820">
    <property type="entry name" value="alpha/beta hydrolase"/>
    <property type="match status" value="1"/>
</dbReference>
<dbReference type="InterPro" id="IPR000073">
    <property type="entry name" value="AB_hydrolase_1"/>
</dbReference>
<keyword evidence="3" id="KW-1185">Reference proteome</keyword>
<evidence type="ECO:0000313" key="3">
    <source>
        <dbReference type="Proteomes" id="UP001597277"/>
    </source>
</evidence>
<sequence>MSTPIVHHEVTGEPEQPAVVLSNSLGTNLRLWDAQVPALAEHFRVIRYDSRGHGRSPVEPGPYSIEDLGGDVVALLDHLGIDRAYVVGISIGGLTAQYLAAAHPDRVRGIVVANSAPRLGQPDAWRDRAQRVTTEGMAAVATGVVQKWLTTAYARDHPETEAWLTDMLLANDPSGYAATCSALARADLREAIRSVTVPTLVIGGAADTSVEPQDTRTVAEAVRGAIYHELPTAHISNVEAADDFTRLVLGFLLSG</sequence>